<keyword evidence="5" id="KW-1185">Reference proteome</keyword>
<protein>
    <submittedName>
        <fullName evidence="4">TetR/AcrR family transcriptional regulator</fullName>
    </submittedName>
</protein>
<evidence type="ECO:0000256" key="1">
    <source>
        <dbReference type="ARBA" id="ARBA00023125"/>
    </source>
</evidence>
<dbReference type="AlphaFoldDB" id="A0A923MZS9"/>
<dbReference type="Proteomes" id="UP000641454">
    <property type="component" value="Unassembled WGS sequence"/>
</dbReference>
<feature type="domain" description="HTH tetR-type" evidence="3">
    <location>
        <begin position="1"/>
        <end position="59"/>
    </location>
</feature>
<dbReference type="Gene3D" id="1.10.357.10">
    <property type="entry name" value="Tetracycline Repressor, domain 2"/>
    <property type="match status" value="1"/>
</dbReference>
<feature type="DNA-binding region" description="H-T-H motif" evidence="2">
    <location>
        <begin position="22"/>
        <end position="41"/>
    </location>
</feature>
<comment type="caution">
    <text evidence="4">The sequence shown here is derived from an EMBL/GenBank/DDBJ whole genome shotgun (WGS) entry which is preliminary data.</text>
</comment>
<dbReference type="EMBL" id="JACRUL010000010">
    <property type="protein sequence ID" value="MBC5844054.1"/>
    <property type="molecule type" value="Genomic_DNA"/>
</dbReference>
<reference evidence="4 5" key="1">
    <citation type="submission" date="2020-08" db="EMBL/GenBank/DDBJ databases">
        <title>Description of novel Flavobacterium F-392 isolate.</title>
        <authorList>
            <person name="Saticioglu I.B."/>
            <person name="Duman M."/>
            <person name="Altun S."/>
        </authorList>
    </citation>
    <scope>NUCLEOTIDE SEQUENCE [LARGE SCALE GENOMIC DNA]</scope>
    <source>
        <strain evidence="4 5">F-392</strain>
    </source>
</reference>
<dbReference type="PROSITE" id="PS50977">
    <property type="entry name" value="HTH_TETR_2"/>
    <property type="match status" value="1"/>
</dbReference>
<dbReference type="InterPro" id="IPR001647">
    <property type="entry name" value="HTH_TetR"/>
</dbReference>
<dbReference type="PRINTS" id="PR00455">
    <property type="entry name" value="HTHTETR"/>
</dbReference>
<dbReference type="Pfam" id="PF00440">
    <property type="entry name" value="TetR_N"/>
    <property type="match status" value="1"/>
</dbReference>
<dbReference type="InterPro" id="IPR009057">
    <property type="entry name" value="Homeodomain-like_sf"/>
</dbReference>
<evidence type="ECO:0000256" key="2">
    <source>
        <dbReference type="PROSITE-ProRule" id="PRU00335"/>
    </source>
</evidence>
<dbReference type="PANTHER" id="PTHR43479">
    <property type="entry name" value="ACREF/ENVCD OPERON REPRESSOR-RELATED"/>
    <property type="match status" value="1"/>
</dbReference>
<proteinExistence type="predicted"/>
<name>A0A923MZS9_9FLAO</name>
<dbReference type="GO" id="GO:0003677">
    <property type="term" value="F:DNA binding"/>
    <property type="evidence" value="ECO:0007669"/>
    <property type="project" value="UniProtKB-UniRule"/>
</dbReference>
<keyword evidence="1 2" id="KW-0238">DNA-binding</keyword>
<gene>
    <name evidence="4" type="ORF">H8R25_06350</name>
</gene>
<evidence type="ECO:0000313" key="4">
    <source>
        <dbReference type="EMBL" id="MBC5844054.1"/>
    </source>
</evidence>
<dbReference type="RefSeq" id="WP_187017724.1">
    <property type="nucleotide sequence ID" value="NZ_JACRUK010000010.1"/>
</dbReference>
<dbReference type="SUPFAM" id="SSF46689">
    <property type="entry name" value="Homeodomain-like"/>
    <property type="match status" value="1"/>
</dbReference>
<dbReference type="InterPro" id="IPR050624">
    <property type="entry name" value="HTH-type_Tx_Regulator"/>
</dbReference>
<accession>A0A923MZS9</accession>
<sequence>MKEKIIKKAGELFLKLGFKSITMDDIAGEMCISKKTIYKYFCNKEILVEESTNYMHKEIHGTIDTILELNLNAIAENFKIREMFSEMFQSSVDSSPIYQLKKHYPEIYEKVMLREINECSMWFRQNIVKGIENKLYRTDLDIDTYVKFYYTLIFSINENTSSEKESQRLELEALEYHTRAMATPTGIIELEKQLQNQNIQ</sequence>
<evidence type="ECO:0000313" key="5">
    <source>
        <dbReference type="Proteomes" id="UP000641454"/>
    </source>
</evidence>
<dbReference type="PANTHER" id="PTHR43479:SF11">
    <property type="entry name" value="ACREF_ENVCD OPERON REPRESSOR-RELATED"/>
    <property type="match status" value="1"/>
</dbReference>
<evidence type="ECO:0000259" key="3">
    <source>
        <dbReference type="PROSITE" id="PS50977"/>
    </source>
</evidence>
<organism evidence="4 5">
    <name type="scientific">Flavobacterium muglaense</name>
    <dbReference type="NCBI Taxonomy" id="2764716"/>
    <lineage>
        <taxon>Bacteria</taxon>
        <taxon>Pseudomonadati</taxon>
        <taxon>Bacteroidota</taxon>
        <taxon>Flavobacteriia</taxon>
        <taxon>Flavobacteriales</taxon>
        <taxon>Flavobacteriaceae</taxon>
        <taxon>Flavobacterium</taxon>
    </lineage>
</organism>